<proteinExistence type="predicted"/>
<gene>
    <name evidence="1" type="ORF">Poli38472_003689</name>
</gene>
<evidence type="ECO:0000313" key="2">
    <source>
        <dbReference type="Proteomes" id="UP000794436"/>
    </source>
</evidence>
<organism evidence="1 2">
    <name type="scientific">Pythium oligandrum</name>
    <name type="common">Mycoparasitic fungus</name>
    <dbReference type="NCBI Taxonomy" id="41045"/>
    <lineage>
        <taxon>Eukaryota</taxon>
        <taxon>Sar</taxon>
        <taxon>Stramenopiles</taxon>
        <taxon>Oomycota</taxon>
        <taxon>Peronosporomycetes</taxon>
        <taxon>Pythiales</taxon>
        <taxon>Pythiaceae</taxon>
        <taxon>Pythium</taxon>
    </lineage>
</organism>
<keyword evidence="2" id="KW-1185">Reference proteome</keyword>
<reference evidence="1" key="1">
    <citation type="submission" date="2019-03" db="EMBL/GenBank/DDBJ databases">
        <title>Long read genome sequence of the mycoparasitic Pythium oligandrum ATCC 38472 isolated from sugarbeet rhizosphere.</title>
        <authorList>
            <person name="Gaulin E."/>
        </authorList>
    </citation>
    <scope>NUCLEOTIDE SEQUENCE</scope>
    <source>
        <strain evidence="1">ATCC 38472_TT</strain>
    </source>
</reference>
<dbReference type="Proteomes" id="UP000794436">
    <property type="component" value="Unassembled WGS sequence"/>
</dbReference>
<dbReference type="AlphaFoldDB" id="A0A8K1FM49"/>
<accession>A0A8K1FM49</accession>
<name>A0A8K1FM49_PYTOL</name>
<sequence length="101" mass="10435">MAAHKPRYASSFSGSGVTKSCGLPGVLKGSLFVLLTSNGYVDAVRANMVAGGDNCSRSILIGACAAAAAVTEGAMDPVPAEWKHKTKSYTQVQAFAERLLT</sequence>
<dbReference type="Gene3D" id="1.10.4080.10">
    <property type="entry name" value="ADP-ribosylation/Crystallin J1"/>
    <property type="match status" value="1"/>
</dbReference>
<comment type="caution">
    <text evidence="1">The sequence shown here is derived from an EMBL/GenBank/DDBJ whole genome shotgun (WGS) entry which is preliminary data.</text>
</comment>
<dbReference type="InterPro" id="IPR036705">
    <property type="entry name" value="Ribosyl_crysJ1_sf"/>
</dbReference>
<evidence type="ECO:0008006" key="3">
    <source>
        <dbReference type="Google" id="ProtNLM"/>
    </source>
</evidence>
<evidence type="ECO:0000313" key="1">
    <source>
        <dbReference type="EMBL" id="TMW65924.1"/>
    </source>
</evidence>
<dbReference type="SUPFAM" id="SSF101478">
    <property type="entry name" value="ADP-ribosylglycohydrolase"/>
    <property type="match status" value="1"/>
</dbReference>
<dbReference type="EMBL" id="SPLM01000036">
    <property type="protein sequence ID" value="TMW65924.1"/>
    <property type="molecule type" value="Genomic_DNA"/>
</dbReference>
<protein>
    <recommendedName>
        <fullName evidence="3">ADP-ribosylglycohydrolase</fullName>
    </recommendedName>
</protein>
<dbReference type="OrthoDB" id="547734at2759"/>